<reference evidence="1 2" key="1">
    <citation type="submission" date="2023-03" db="EMBL/GenBank/DDBJ databases">
        <title>Fodinicurvata sp. CAU 1616 isolated from sea sendiment.</title>
        <authorList>
            <person name="Kim W."/>
        </authorList>
    </citation>
    <scope>NUCLEOTIDE SEQUENCE [LARGE SCALE GENOMIC DNA]</scope>
    <source>
        <strain evidence="1 2">CAU 1616</strain>
    </source>
</reference>
<dbReference type="EMBL" id="JARHUD010000005">
    <property type="protein sequence ID" value="MDF2096367.1"/>
    <property type="molecule type" value="Genomic_DNA"/>
</dbReference>
<accession>A0ABT5YNA7</accession>
<comment type="caution">
    <text evidence="1">The sequence shown here is derived from an EMBL/GenBank/DDBJ whole genome shotgun (WGS) entry which is preliminary data.</text>
</comment>
<protein>
    <submittedName>
        <fullName evidence="1">Uncharacterized protein</fullName>
    </submittedName>
</protein>
<gene>
    <name evidence="1" type="ORF">P2G67_10300</name>
</gene>
<name>A0ABT5YNA7_9PROT</name>
<evidence type="ECO:0000313" key="2">
    <source>
        <dbReference type="Proteomes" id="UP001215503"/>
    </source>
</evidence>
<evidence type="ECO:0000313" key="1">
    <source>
        <dbReference type="EMBL" id="MDF2096367.1"/>
    </source>
</evidence>
<dbReference type="RefSeq" id="WP_275822701.1">
    <property type="nucleotide sequence ID" value="NZ_JARHUD010000005.1"/>
</dbReference>
<organism evidence="1 2">
    <name type="scientific">Aquibaculum arenosum</name>
    <dbReference type="NCBI Taxonomy" id="3032591"/>
    <lineage>
        <taxon>Bacteria</taxon>
        <taxon>Pseudomonadati</taxon>
        <taxon>Pseudomonadota</taxon>
        <taxon>Alphaproteobacteria</taxon>
        <taxon>Rhodospirillales</taxon>
        <taxon>Rhodovibrionaceae</taxon>
        <taxon>Aquibaculum</taxon>
    </lineage>
</organism>
<proteinExistence type="predicted"/>
<keyword evidence="2" id="KW-1185">Reference proteome</keyword>
<dbReference type="Proteomes" id="UP001215503">
    <property type="component" value="Unassembled WGS sequence"/>
</dbReference>
<sequence length="50" mass="5863">MSDTPDQIYRYRALLRPESPLEVKKLFTWISRAIDDLGYADRWMGTEGSL</sequence>